<accession>A0A0U0U5C0</accession>
<reference evidence="3 4" key="2">
    <citation type="submission" date="2015-03" db="EMBL/GenBank/DDBJ databases">
        <authorList>
            <consortium name="Pathogen Informatics"/>
        </authorList>
    </citation>
    <scope>NUCLEOTIDE SEQUENCE [LARGE SCALE GENOMIC DNA]</scope>
    <source>
        <strain evidence="3">K00500041</strain>
        <strain evidence="4">N09902308</strain>
    </source>
</reference>
<dbReference type="EMBL" id="CSAE01000004">
    <property type="protein sequence ID" value="COU93132.1"/>
    <property type="molecule type" value="Genomic_DNA"/>
</dbReference>
<reference evidence="1" key="1">
    <citation type="submission" date="2015-03" db="EMBL/GenBank/DDBJ databases">
        <authorList>
            <person name="Murphy D."/>
        </authorList>
    </citation>
    <scope>NUCLEOTIDE SEQUENCE [LARGE SCALE GENOMIC DNA]</scope>
    <source>
        <strain evidence="1">K00500041</strain>
    </source>
</reference>
<sequence>MHLRVRQLLLGLQELLLHLLRLSEQRRHVASGLHDSPLASWSRVGFACGCRAIRNIQPRPRRVTFAPWTYELARVSGSP</sequence>
<name>A0A0U0U5C0_MYCTX</name>
<dbReference type="Proteomes" id="UP000039021">
    <property type="component" value="Unassembled WGS sequence"/>
</dbReference>
<dbReference type="Proteomes" id="UP000038802">
    <property type="component" value="Unassembled WGS sequence"/>
</dbReference>
<evidence type="ECO:0000313" key="4">
    <source>
        <dbReference type="Proteomes" id="UP000039021"/>
    </source>
</evidence>
<gene>
    <name evidence="1" type="ORF">ERS007703_00092</name>
    <name evidence="2" type="ORF">ERS007739_04646</name>
</gene>
<evidence type="ECO:0000313" key="3">
    <source>
        <dbReference type="Proteomes" id="UP000038802"/>
    </source>
</evidence>
<evidence type="ECO:0000313" key="1">
    <source>
        <dbReference type="EMBL" id="COU93132.1"/>
    </source>
</evidence>
<protein>
    <submittedName>
        <fullName evidence="1">Uncharacterized protein</fullName>
    </submittedName>
</protein>
<dbReference type="AlphaFoldDB" id="A0A0U0U5C0"/>
<evidence type="ECO:0000313" key="2">
    <source>
        <dbReference type="EMBL" id="CPA50065.1"/>
    </source>
</evidence>
<proteinExistence type="predicted"/>
<reference evidence="2" key="3">
    <citation type="submission" date="2015-03" db="EMBL/GenBank/DDBJ databases">
        <authorList>
            <consortium name="Pathogen Informatics"/>
            <person name="Murphy D."/>
        </authorList>
    </citation>
    <scope>NUCLEOTIDE SEQUENCE</scope>
    <source>
        <strain evidence="2">N09902308</strain>
    </source>
</reference>
<organism evidence="1 3">
    <name type="scientific">Mycobacterium tuberculosis</name>
    <dbReference type="NCBI Taxonomy" id="1773"/>
    <lineage>
        <taxon>Bacteria</taxon>
        <taxon>Bacillati</taxon>
        <taxon>Actinomycetota</taxon>
        <taxon>Actinomycetes</taxon>
        <taxon>Mycobacteriales</taxon>
        <taxon>Mycobacteriaceae</taxon>
        <taxon>Mycobacterium</taxon>
        <taxon>Mycobacterium tuberculosis complex</taxon>
    </lineage>
</organism>
<dbReference type="EMBL" id="CSBK01003027">
    <property type="protein sequence ID" value="CPA50065.1"/>
    <property type="molecule type" value="Genomic_DNA"/>
</dbReference>